<evidence type="ECO:0000256" key="1">
    <source>
        <dbReference type="ARBA" id="ARBA00010923"/>
    </source>
</evidence>
<feature type="domain" description="Type I restriction modification DNA specificity" evidence="4">
    <location>
        <begin position="2"/>
        <end position="182"/>
    </location>
</feature>
<dbReference type="GO" id="GO:0004519">
    <property type="term" value="F:endonuclease activity"/>
    <property type="evidence" value="ECO:0007669"/>
    <property type="project" value="UniProtKB-KW"/>
</dbReference>
<name>A0ABM7V294_9FLAO</name>
<accession>A0ABM7V294</accession>
<reference evidence="5 6" key="2">
    <citation type="journal article" date="2022" name="Microorganisms">
        <title>Complete Genome Sequences of Two Flavobacterium ammonificans Strains and a Flavobacterium ammoniigenes Strain of Ammonifying Bacterioplankton Isolated from Surface River Water.</title>
        <authorList>
            <person name="Suda W."/>
            <person name="Ogata Y."/>
            <person name="Shindo C."/>
            <person name="Watanabe K."/>
        </authorList>
    </citation>
    <scope>NUCLEOTIDE SEQUENCE [LARGE SCALE GENOMIC DNA]</scope>
    <source>
        <strain evidence="5 6">GENT11</strain>
    </source>
</reference>
<keyword evidence="2" id="KW-0680">Restriction system</keyword>
<proteinExistence type="inferred from homology"/>
<dbReference type="EMBL" id="AP025183">
    <property type="protein sequence ID" value="BDB53073.1"/>
    <property type="molecule type" value="Genomic_DNA"/>
</dbReference>
<evidence type="ECO:0000259" key="4">
    <source>
        <dbReference type="Pfam" id="PF01420"/>
    </source>
</evidence>
<dbReference type="PANTHER" id="PTHR30408">
    <property type="entry name" value="TYPE-1 RESTRICTION ENZYME ECOKI SPECIFICITY PROTEIN"/>
    <property type="match status" value="1"/>
</dbReference>
<dbReference type="Proteomes" id="UP001319865">
    <property type="component" value="Chromosome"/>
</dbReference>
<evidence type="ECO:0000313" key="5">
    <source>
        <dbReference type="EMBL" id="BDB53073.1"/>
    </source>
</evidence>
<evidence type="ECO:0000313" key="6">
    <source>
        <dbReference type="Proteomes" id="UP001319865"/>
    </source>
</evidence>
<organism evidence="5 6">
    <name type="scientific">Flavobacterium ammonificans</name>
    <dbReference type="NCBI Taxonomy" id="1751056"/>
    <lineage>
        <taxon>Bacteria</taxon>
        <taxon>Pseudomonadati</taxon>
        <taxon>Bacteroidota</taxon>
        <taxon>Flavobacteriia</taxon>
        <taxon>Flavobacteriales</taxon>
        <taxon>Flavobacteriaceae</taxon>
        <taxon>Flavobacterium</taxon>
    </lineage>
</organism>
<keyword evidence="6" id="KW-1185">Reference proteome</keyword>
<gene>
    <name evidence="5" type="primary">hsdS</name>
    <name evidence="5" type="ORF">GENT11_13850</name>
</gene>
<keyword evidence="3" id="KW-0238">DNA-binding</keyword>
<dbReference type="Pfam" id="PF01420">
    <property type="entry name" value="Methylase_S"/>
    <property type="match status" value="2"/>
</dbReference>
<sequence length="420" mass="47307">MPNNWKTYKLSEVTEYIGRGISPKYTDNLNIRVVNQRCIRDNKIIYETCRYHEIEKKSISDVKYLIKHDVLVNSTGVGTLGRVAQFKSDFKDITVDSHVSIVRPVEDYADEFFGYAIIEKQALIESLGEGSTGQTELSRTRLGEDVNICLPESKKEREEIASILSAIDDKIENNLAINKTLEEIAMALYKHWFVDFGPFQDGEFVDSELGRIPKGWEVKNLGSIVSVLGGYAFKSACFQDSGVKVLKIKNINNNIVDINNCTCISEEISKTINPKFRVTKGDFLIAMTGAEVGKVGAVPDYNQELWLNQRVGKLVDKELKNASILIGKLLQTNDFYKVMQGLAYGSAQPNISTSDIESIKIALPIDKSILNEIIDEFVNYHEIIIQNLTENQTLTQLRDTLLPKLISGEMRLKEFVSSDK</sequence>
<dbReference type="Gene3D" id="3.90.220.20">
    <property type="entry name" value="DNA methylase specificity domains"/>
    <property type="match status" value="2"/>
</dbReference>
<keyword evidence="5" id="KW-0378">Hydrolase</keyword>
<dbReference type="RefSeq" id="WP_229329140.1">
    <property type="nucleotide sequence ID" value="NZ_AP025183.1"/>
</dbReference>
<dbReference type="InterPro" id="IPR052021">
    <property type="entry name" value="Type-I_RS_S_subunit"/>
</dbReference>
<keyword evidence="5" id="KW-0255">Endonuclease</keyword>
<dbReference type="InterPro" id="IPR044946">
    <property type="entry name" value="Restrct_endonuc_typeI_TRD_sf"/>
</dbReference>
<dbReference type="SUPFAM" id="SSF116734">
    <property type="entry name" value="DNA methylase specificity domain"/>
    <property type="match status" value="2"/>
</dbReference>
<feature type="domain" description="Type I restriction modification DNA specificity" evidence="4">
    <location>
        <begin position="213"/>
        <end position="390"/>
    </location>
</feature>
<reference evidence="5 6" key="1">
    <citation type="journal article" date="2022" name="Int. J. Syst. Evol. Microbiol.">
        <title>Flavobacterium ammonificans sp. nov. and Flavobacterium ammoniigenes sp. nov., ammonifying bacteria isolated from surface river water.</title>
        <authorList>
            <person name="Watanabe K."/>
            <person name="Kitamura T."/>
            <person name="Ogata Y."/>
            <person name="Shindo C."/>
            <person name="Suda W."/>
        </authorList>
    </citation>
    <scope>NUCLEOTIDE SEQUENCE [LARGE SCALE GENOMIC DNA]</scope>
    <source>
        <strain evidence="5 6">GENT11</strain>
    </source>
</reference>
<dbReference type="CDD" id="cd17278">
    <property type="entry name" value="RMtype1_S_LdeBORF1052P-TRD2-CR2"/>
    <property type="match status" value="1"/>
</dbReference>
<comment type="similarity">
    <text evidence="1">Belongs to the type-I restriction system S methylase family.</text>
</comment>
<dbReference type="InterPro" id="IPR000055">
    <property type="entry name" value="Restrct_endonuc_typeI_TRD"/>
</dbReference>
<protein>
    <submittedName>
        <fullName evidence="5">Type I restriction endonuclease subunit S</fullName>
    </submittedName>
</protein>
<evidence type="ECO:0000256" key="2">
    <source>
        <dbReference type="ARBA" id="ARBA00022747"/>
    </source>
</evidence>
<dbReference type="PANTHER" id="PTHR30408:SF12">
    <property type="entry name" value="TYPE I RESTRICTION ENZYME MJAVIII SPECIFICITY SUBUNIT"/>
    <property type="match status" value="1"/>
</dbReference>
<evidence type="ECO:0000256" key="3">
    <source>
        <dbReference type="ARBA" id="ARBA00023125"/>
    </source>
</evidence>
<keyword evidence="5" id="KW-0540">Nuclease</keyword>